<proteinExistence type="inferred from homology"/>
<comment type="similarity">
    <text evidence="2">Belongs to the bacterial solute-binding protein SsuA/TauA family.</text>
</comment>
<name>A0A4R1K6S4_9BACT</name>
<dbReference type="PANTHER" id="PTHR30024:SF47">
    <property type="entry name" value="TAURINE-BINDING PERIPLASMIC PROTEIN"/>
    <property type="match status" value="1"/>
</dbReference>
<organism evidence="4 5">
    <name type="scientific">Seleniivibrio woodruffii</name>
    <dbReference type="NCBI Taxonomy" id="1078050"/>
    <lineage>
        <taxon>Bacteria</taxon>
        <taxon>Pseudomonadati</taxon>
        <taxon>Deferribacterota</taxon>
        <taxon>Deferribacteres</taxon>
        <taxon>Deferribacterales</taxon>
        <taxon>Geovibrionaceae</taxon>
        <taxon>Seleniivibrio</taxon>
    </lineage>
</organism>
<dbReference type="EMBL" id="SMGG01000005">
    <property type="protein sequence ID" value="TCK59946.1"/>
    <property type="molecule type" value="Genomic_DNA"/>
</dbReference>
<protein>
    <submittedName>
        <fullName evidence="4">NitT/TauT family transport system substrate-binding protein</fullName>
    </submittedName>
</protein>
<dbReference type="Pfam" id="PF13379">
    <property type="entry name" value="NMT1_2"/>
    <property type="match status" value="1"/>
</dbReference>
<dbReference type="GO" id="GO:0042597">
    <property type="term" value="C:periplasmic space"/>
    <property type="evidence" value="ECO:0007669"/>
    <property type="project" value="UniProtKB-SubCell"/>
</dbReference>
<reference evidence="4 5" key="1">
    <citation type="submission" date="2019-03" db="EMBL/GenBank/DDBJ databases">
        <title>Genomic Encyclopedia of Type Strains, Phase IV (KMG-IV): sequencing the most valuable type-strain genomes for metagenomic binning, comparative biology and taxonomic classification.</title>
        <authorList>
            <person name="Goeker M."/>
        </authorList>
    </citation>
    <scope>NUCLEOTIDE SEQUENCE [LARGE SCALE GENOMIC DNA]</scope>
    <source>
        <strain evidence="4 5">DSM 24984</strain>
    </source>
</reference>
<accession>A0A4R1K6S4</accession>
<dbReference type="OrthoDB" id="9815602at2"/>
<dbReference type="RefSeq" id="WP_132874095.1">
    <property type="nucleotide sequence ID" value="NZ_SMGG01000005.1"/>
</dbReference>
<evidence type="ECO:0000256" key="1">
    <source>
        <dbReference type="ARBA" id="ARBA00004418"/>
    </source>
</evidence>
<dbReference type="AlphaFoldDB" id="A0A4R1K6S4"/>
<dbReference type="PROSITE" id="PS51257">
    <property type="entry name" value="PROKAR_LIPOPROTEIN"/>
    <property type="match status" value="1"/>
</dbReference>
<evidence type="ECO:0000313" key="5">
    <source>
        <dbReference type="Proteomes" id="UP000294614"/>
    </source>
</evidence>
<comment type="subcellular location">
    <subcellularLocation>
        <location evidence="1">Periplasm</location>
    </subcellularLocation>
</comment>
<gene>
    <name evidence="4" type="ORF">C8D98_2115</name>
</gene>
<keyword evidence="5" id="KW-1185">Reference proteome</keyword>
<evidence type="ECO:0000313" key="4">
    <source>
        <dbReference type="EMBL" id="TCK59946.1"/>
    </source>
</evidence>
<dbReference type="Gene3D" id="3.40.190.10">
    <property type="entry name" value="Periplasmic binding protein-like II"/>
    <property type="match status" value="2"/>
</dbReference>
<dbReference type="SUPFAM" id="SSF53850">
    <property type="entry name" value="Periplasmic binding protein-like II"/>
    <property type="match status" value="1"/>
</dbReference>
<sequence>MKYTIILLFGIIILFVSGCSREKKQPIHIGVNDWPPCEIWYIAKANGYFGSVPVELIRFSVWSDNMRSLYMGNTDITHSTYFNAMHYSDKGEKAKIILSSDTIEGGDGLAVKSEIARLNDLKNKRIAVEMNTDEHFLLYKVLKQSGISISDVTIINVPAAEGMELFIAGKADALYTYEPFLSEAAAKGNGRIISTTADMPGYMTDTLLASEKLIQNRPEDLKIIISAWYKAQNFIKMNPDEAYKIMAANEGMPTEDFKGFYESFRFHTAEENREIADSQQFKRVIAEVSAFLNKKPEEFENIYTTEFLP</sequence>
<comment type="caution">
    <text evidence="4">The sequence shown here is derived from an EMBL/GenBank/DDBJ whole genome shotgun (WGS) entry which is preliminary data.</text>
</comment>
<evidence type="ECO:0000256" key="2">
    <source>
        <dbReference type="ARBA" id="ARBA00010742"/>
    </source>
</evidence>
<evidence type="ECO:0000256" key="3">
    <source>
        <dbReference type="ARBA" id="ARBA00022729"/>
    </source>
</evidence>
<dbReference type="Proteomes" id="UP000294614">
    <property type="component" value="Unassembled WGS sequence"/>
</dbReference>
<dbReference type="PANTHER" id="PTHR30024">
    <property type="entry name" value="ALIPHATIC SULFONATES-BINDING PROTEIN-RELATED"/>
    <property type="match status" value="1"/>
</dbReference>
<keyword evidence="3" id="KW-0732">Signal</keyword>